<comment type="caution">
    <text evidence="1">The sequence shown here is derived from an EMBL/GenBank/DDBJ whole genome shotgun (WGS) entry which is preliminary data.</text>
</comment>
<gene>
    <name evidence="1" type="ORF">MERR_LOCUS4819</name>
</gene>
<proteinExistence type="predicted"/>
<sequence>MKIILITAQDLCLTSEILWKILFKLQLQSGHLNQVVALQQVKILRKDGLVKGAGSFAAKSDSRERKLWSLEMKMRAVIRGIHEDAWTAVETGWSAPTA</sequence>
<dbReference type="AlphaFoldDB" id="A0A6D2HWM5"/>
<accession>A0A6D2HWM5</accession>
<reference evidence="1" key="1">
    <citation type="submission" date="2020-01" db="EMBL/GenBank/DDBJ databases">
        <authorList>
            <person name="Mishra B."/>
        </authorList>
    </citation>
    <scope>NUCLEOTIDE SEQUENCE [LARGE SCALE GENOMIC DNA]</scope>
</reference>
<organism evidence="1 2">
    <name type="scientific">Microthlaspi erraticum</name>
    <dbReference type="NCBI Taxonomy" id="1685480"/>
    <lineage>
        <taxon>Eukaryota</taxon>
        <taxon>Viridiplantae</taxon>
        <taxon>Streptophyta</taxon>
        <taxon>Embryophyta</taxon>
        <taxon>Tracheophyta</taxon>
        <taxon>Spermatophyta</taxon>
        <taxon>Magnoliopsida</taxon>
        <taxon>eudicotyledons</taxon>
        <taxon>Gunneridae</taxon>
        <taxon>Pentapetalae</taxon>
        <taxon>rosids</taxon>
        <taxon>malvids</taxon>
        <taxon>Brassicales</taxon>
        <taxon>Brassicaceae</taxon>
        <taxon>Coluteocarpeae</taxon>
        <taxon>Microthlaspi</taxon>
    </lineage>
</organism>
<dbReference type="EMBL" id="CACVBM020000333">
    <property type="protein sequence ID" value="CAA7017584.1"/>
    <property type="molecule type" value="Genomic_DNA"/>
</dbReference>
<dbReference type="Proteomes" id="UP000467841">
    <property type="component" value="Unassembled WGS sequence"/>
</dbReference>
<evidence type="ECO:0000313" key="2">
    <source>
        <dbReference type="Proteomes" id="UP000467841"/>
    </source>
</evidence>
<keyword evidence="2" id="KW-1185">Reference proteome</keyword>
<evidence type="ECO:0000313" key="1">
    <source>
        <dbReference type="EMBL" id="CAA7017584.1"/>
    </source>
</evidence>
<name>A0A6D2HWM5_9BRAS</name>
<protein>
    <submittedName>
        <fullName evidence="1">Uncharacterized protein</fullName>
    </submittedName>
</protein>